<name>A0A0R3AEF3_9PSED</name>
<accession>A0A0R3AEF3</accession>
<dbReference type="Proteomes" id="UP000050852">
    <property type="component" value="Unassembled WGS sequence"/>
</dbReference>
<gene>
    <name evidence="1" type="ORF">TX23_23095</name>
</gene>
<reference evidence="1 2" key="1">
    <citation type="submission" date="2015-02" db="EMBL/GenBank/DDBJ databases">
        <title>Two Pseudomonas sp. nov., isolated from raw milk.</title>
        <authorList>
            <person name="Wenning M."/>
            <person name="von Neubeck M."/>
            <person name="Huptas C."/>
            <person name="Scherer S."/>
        </authorList>
    </citation>
    <scope>NUCLEOTIDE SEQUENCE [LARGE SCALE GENOMIC DNA]</scope>
    <source>
        <strain evidence="1 2">DSM 29164</strain>
    </source>
</reference>
<dbReference type="EMBL" id="JYLN01000011">
    <property type="protein sequence ID" value="KRP69380.1"/>
    <property type="molecule type" value="Genomic_DNA"/>
</dbReference>
<sequence length="77" mass="8600">MSNQHLPKLPLTEDLAASKSALVAKAHATFQNEAETLLTKATINSDQSVGNFVDAIMAKQYRPRVFHPRRLYGYAKK</sequence>
<comment type="caution">
    <text evidence="1">The sequence shown here is derived from an EMBL/GenBank/DDBJ whole genome shotgun (WGS) entry which is preliminary data.</text>
</comment>
<evidence type="ECO:0000313" key="1">
    <source>
        <dbReference type="EMBL" id="KRP69380.1"/>
    </source>
</evidence>
<organism evidence="1 2">
    <name type="scientific">Pseudomonas paralactis</name>
    <dbReference type="NCBI Taxonomy" id="1615673"/>
    <lineage>
        <taxon>Bacteria</taxon>
        <taxon>Pseudomonadati</taxon>
        <taxon>Pseudomonadota</taxon>
        <taxon>Gammaproteobacteria</taxon>
        <taxon>Pseudomonadales</taxon>
        <taxon>Pseudomonadaceae</taxon>
        <taxon>Pseudomonas</taxon>
    </lineage>
</organism>
<protein>
    <submittedName>
        <fullName evidence="1">Uncharacterized protein</fullName>
    </submittedName>
</protein>
<dbReference type="AlphaFoldDB" id="A0A0R3AEF3"/>
<evidence type="ECO:0000313" key="2">
    <source>
        <dbReference type="Proteomes" id="UP000050852"/>
    </source>
</evidence>
<dbReference type="PATRIC" id="fig|1615673.3.peg.219"/>
<proteinExistence type="predicted"/>